<feature type="domain" description="BTB" evidence="1">
    <location>
        <begin position="20"/>
        <end position="119"/>
    </location>
</feature>
<accession>A0A0C2Y6V5</accession>
<gene>
    <name evidence="2" type="ORF">M413DRAFT_77829</name>
</gene>
<protein>
    <recommendedName>
        <fullName evidence="1">BTB domain-containing protein</fullName>
    </recommendedName>
</protein>
<reference evidence="3" key="2">
    <citation type="submission" date="2015-01" db="EMBL/GenBank/DDBJ databases">
        <title>Evolutionary Origins and Diversification of the Mycorrhizal Mutualists.</title>
        <authorList>
            <consortium name="DOE Joint Genome Institute"/>
            <consortium name="Mycorrhizal Genomics Consortium"/>
            <person name="Kohler A."/>
            <person name="Kuo A."/>
            <person name="Nagy L.G."/>
            <person name="Floudas D."/>
            <person name="Copeland A."/>
            <person name="Barry K.W."/>
            <person name="Cichocki N."/>
            <person name="Veneault-Fourrey C."/>
            <person name="LaButti K."/>
            <person name="Lindquist E.A."/>
            <person name="Lipzen A."/>
            <person name="Lundell T."/>
            <person name="Morin E."/>
            <person name="Murat C."/>
            <person name="Riley R."/>
            <person name="Ohm R."/>
            <person name="Sun H."/>
            <person name="Tunlid A."/>
            <person name="Henrissat B."/>
            <person name="Grigoriev I.V."/>
            <person name="Hibbett D.S."/>
            <person name="Martin F."/>
        </authorList>
    </citation>
    <scope>NUCLEOTIDE SEQUENCE [LARGE SCALE GENOMIC DNA]</scope>
    <source>
        <strain evidence="3">h7</strain>
    </source>
</reference>
<dbReference type="HOGENOM" id="CLU_047592_2_2_1"/>
<evidence type="ECO:0000259" key="1">
    <source>
        <dbReference type="Pfam" id="PF00651"/>
    </source>
</evidence>
<dbReference type="Gene3D" id="3.30.710.10">
    <property type="entry name" value="Potassium Channel Kv1.1, Chain A"/>
    <property type="match status" value="1"/>
</dbReference>
<evidence type="ECO:0000313" key="3">
    <source>
        <dbReference type="Proteomes" id="UP000053424"/>
    </source>
</evidence>
<dbReference type="Proteomes" id="UP000053424">
    <property type="component" value="Unassembled WGS sequence"/>
</dbReference>
<proteinExistence type="predicted"/>
<dbReference type="STRING" id="686832.A0A0C2Y6V5"/>
<dbReference type="OrthoDB" id="2593747at2759"/>
<dbReference type="AlphaFoldDB" id="A0A0C2Y6V5"/>
<dbReference type="InterPro" id="IPR000210">
    <property type="entry name" value="BTB/POZ_dom"/>
</dbReference>
<sequence length="221" mass="25895">MSTVEASKIIRDEDYYLQNAIFQVEDRLFKVPIRNFIQESEVFAAMFQLPQNPNSIVEGETDGKPIRLDGIRKEDFKQLLRVMYARAFAEEEKLTEGEWESVLVVAAHWEMDRFRHLAIKKLGPSFSTEPYKLVVMGREHNVDWLVSGILLLVLRKEPMGDQDVHKIGVPAVLNVSLIREWILQWKISHRDSTEWIFKRRPPTERLLLRSGRHSVLTENNR</sequence>
<evidence type="ECO:0000313" key="2">
    <source>
        <dbReference type="EMBL" id="KIM36762.1"/>
    </source>
</evidence>
<dbReference type="SUPFAM" id="SSF54695">
    <property type="entry name" value="POZ domain"/>
    <property type="match status" value="1"/>
</dbReference>
<name>A0A0C2Y6V5_HEBCY</name>
<dbReference type="Pfam" id="PF00651">
    <property type="entry name" value="BTB"/>
    <property type="match status" value="1"/>
</dbReference>
<organism evidence="2 3">
    <name type="scientific">Hebeloma cylindrosporum</name>
    <dbReference type="NCBI Taxonomy" id="76867"/>
    <lineage>
        <taxon>Eukaryota</taxon>
        <taxon>Fungi</taxon>
        <taxon>Dikarya</taxon>
        <taxon>Basidiomycota</taxon>
        <taxon>Agaricomycotina</taxon>
        <taxon>Agaricomycetes</taxon>
        <taxon>Agaricomycetidae</taxon>
        <taxon>Agaricales</taxon>
        <taxon>Agaricineae</taxon>
        <taxon>Hymenogastraceae</taxon>
        <taxon>Hebeloma</taxon>
    </lineage>
</organism>
<dbReference type="EMBL" id="KN831802">
    <property type="protein sequence ID" value="KIM36762.1"/>
    <property type="molecule type" value="Genomic_DNA"/>
</dbReference>
<keyword evidence="3" id="KW-1185">Reference proteome</keyword>
<reference evidence="2 3" key="1">
    <citation type="submission" date="2014-04" db="EMBL/GenBank/DDBJ databases">
        <authorList>
            <consortium name="DOE Joint Genome Institute"/>
            <person name="Kuo A."/>
            <person name="Gay G."/>
            <person name="Dore J."/>
            <person name="Kohler A."/>
            <person name="Nagy L.G."/>
            <person name="Floudas D."/>
            <person name="Copeland A."/>
            <person name="Barry K.W."/>
            <person name="Cichocki N."/>
            <person name="Veneault-Fourrey C."/>
            <person name="LaButti K."/>
            <person name="Lindquist E.A."/>
            <person name="Lipzen A."/>
            <person name="Lundell T."/>
            <person name="Morin E."/>
            <person name="Murat C."/>
            <person name="Sun H."/>
            <person name="Tunlid A."/>
            <person name="Henrissat B."/>
            <person name="Grigoriev I.V."/>
            <person name="Hibbett D.S."/>
            <person name="Martin F."/>
            <person name="Nordberg H.P."/>
            <person name="Cantor M.N."/>
            <person name="Hua S.X."/>
        </authorList>
    </citation>
    <scope>NUCLEOTIDE SEQUENCE [LARGE SCALE GENOMIC DNA]</scope>
    <source>
        <strain evidence="3">h7</strain>
    </source>
</reference>
<dbReference type="CDD" id="cd18186">
    <property type="entry name" value="BTB_POZ_ZBTB_KLHL-like"/>
    <property type="match status" value="1"/>
</dbReference>
<dbReference type="InterPro" id="IPR011333">
    <property type="entry name" value="SKP1/BTB/POZ_sf"/>
</dbReference>